<feature type="signal peptide" evidence="2">
    <location>
        <begin position="1"/>
        <end position="20"/>
    </location>
</feature>
<gene>
    <name evidence="3" type="ORF">KY5_4663c</name>
</gene>
<keyword evidence="4" id="KW-1185">Reference proteome</keyword>
<evidence type="ECO:0000313" key="3">
    <source>
        <dbReference type="EMBL" id="ATL29681.1"/>
    </source>
</evidence>
<accession>A0A291QDA6</accession>
<evidence type="ECO:0000313" key="4">
    <source>
        <dbReference type="Proteomes" id="UP000221011"/>
    </source>
</evidence>
<dbReference type="AlphaFoldDB" id="A0A291QDA6"/>
<dbReference type="Proteomes" id="UP000221011">
    <property type="component" value="Chromosome"/>
</dbReference>
<evidence type="ECO:0008006" key="5">
    <source>
        <dbReference type="Google" id="ProtNLM"/>
    </source>
</evidence>
<dbReference type="PROSITE" id="PS51257">
    <property type="entry name" value="PROKAR_LIPOPROTEIN"/>
    <property type="match status" value="1"/>
</dbReference>
<dbReference type="RefSeq" id="WP_324963954.1">
    <property type="nucleotide sequence ID" value="NZ_CP022685.1"/>
</dbReference>
<protein>
    <recommendedName>
        <fullName evidence="5">Lipoprotein</fullName>
    </recommendedName>
</protein>
<sequence>MNRRTTRTTTRTMPVTAALAVTGALLLTACGGSDGDGSKDGDKIAGAEQGAEKPEKSADPSASNDEKPDGVDLSLPADLKLVFDWDKPKDKDEAAALDDARHYVQSIYKGVAEQSATDPAVAAYATDKGLSYARTQIKGRVDAGLTSTGTRRHYQEQTRKAPNGNAVEVSFCVDSSKFFSKEVKSEKIRKGNSSGPASYDHFKIVMNKFPGKDDLWRASLVFVTEKAKQCA</sequence>
<evidence type="ECO:0000256" key="2">
    <source>
        <dbReference type="SAM" id="SignalP"/>
    </source>
</evidence>
<keyword evidence="2" id="KW-0732">Signal</keyword>
<evidence type="ECO:0000256" key="1">
    <source>
        <dbReference type="SAM" id="MobiDB-lite"/>
    </source>
</evidence>
<proteinExistence type="predicted"/>
<feature type="compositionally biased region" description="Basic and acidic residues" evidence="1">
    <location>
        <begin position="36"/>
        <end position="70"/>
    </location>
</feature>
<dbReference type="EMBL" id="CP022685">
    <property type="protein sequence ID" value="ATL29681.1"/>
    <property type="molecule type" value="Genomic_DNA"/>
</dbReference>
<reference evidence="3 4" key="1">
    <citation type="submission" date="2017-08" db="EMBL/GenBank/DDBJ databases">
        <title>Complete Genome Sequence of Streptomyces formicae KY5, the formicamycin producer.</title>
        <authorList>
            <person name="Holmes N.A."/>
            <person name="Devine R."/>
            <person name="Qin Z."/>
            <person name="Seipke R.F."/>
            <person name="Wilkinson B."/>
            <person name="Hutchings M.I."/>
        </authorList>
    </citation>
    <scope>NUCLEOTIDE SEQUENCE [LARGE SCALE GENOMIC DNA]</scope>
    <source>
        <strain evidence="3 4">KY5</strain>
    </source>
</reference>
<organism evidence="3 4">
    <name type="scientific">Streptomyces formicae</name>
    <dbReference type="NCBI Taxonomy" id="1616117"/>
    <lineage>
        <taxon>Bacteria</taxon>
        <taxon>Bacillati</taxon>
        <taxon>Actinomycetota</taxon>
        <taxon>Actinomycetes</taxon>
        <taxon>Kitasatosporales</taxon>
        <taxon>Streptomycetaceae</taxon>
        <taxon>Streptomyces</taxon>
    </lineage>
</organism>
<name>A0A291QDA6_9ACTN</name>
<feature type="chain" id="PRO_5013217000" description="Lipoprotein" evidence="2">
    <location>
        <begin position="21"/>
        <end position="231"/>
    </location>
</feature>
<dbReference type="KEGG" id="sfk:KY5_4663c"/>
<feature type="region of interest" description="Disordered" evidence="1">
    <location>
        <begin position="30"/>
        <end position="73"/>
    </location>
</feature>